<feature type="repeat" description="Pumilio" evidence="2">
    <location>
        <begin position="1250"/>
        <end position="1285"/>
    </location>
</feature>
<feature type="repeat" description="Pumilio" evidence="2">
    <location>
        <begin position="1362"/>
        <end position="1399"/>
    </location>
</feature>
<dbReference type="OrthoDB" id="668540at2759"/>
<sequence length="1675" mass="179137">MLKDDECTTQQNNTPDCPNYFRSKAPGCNNPLEPGNQICGELMNSQMAPCEWVTAQSVSNPEDLVTSMAGLSFEETRMLWSNGSVLPTSQDTPGIKSLSLNSLPWELPRAVSQSIPMGSNNRERAAVNNFPESGMVESGLLMSPGSKDMAALGMQMVDQVLSNSPGNGALLLRDLTENYMGAFHPTSAASALTYPSAPNSTFQFDTESRSNEAELYSGTALPQSVGCSVSNCFNASQFYVRPGSGTPRPMVPSLQMSYSMIPNRSSDVVHYNNANGAETIQSESHDNCVPPDTLLAHIIRAQSGTETPVSNGVSSAGFSINNLPNYQNGITDPQRPASQPEPYHTFPIFNQPDHLSHIDSAGKASYGSVQGPGNQLCQFQALFPNTQANPNTSTHEVAVFHKLNTHQSTGVTAAMQSTAGAEGIISGSAMHSAYAQSAEVNGPNGCTGFSSTPLEYFPSGPFADPNTGRLADQQQHMSEPGSGAFSMSSHFGPPTYGSSVGLPKYQPLYQRGPSPVACGSDIAANVCSVTTGGYPPQMYTQHPTDSLNGPPVGGSAMGQPYIEASMGNQTPGTVFPQLPSGGLYQSLVPSGEQATQYTSQTAASEQQHQQQSAALFAHTFQLLTAAAAARSLGSGVCDPRISGPGTQNTNALENVPAAAPPSALQFNQSMLPTHLHAYSAPSFLPPTASSVESPLPRVPAGNPLTSQVLDGRSQCTGLPGASNCGVGPGPPPVSSPLVYPTLQPPGIYPTNDLITSPEFQQLGLNLSAPNAASPVTNRVFPHSSIPPPAPPPAGTGAALNRMPFIPIGAVETQSPPPRTSTTFAGLRNVAVPNHFRAQGPSSNVFISSGSTNSDNGVPILSASTSVPNLRFSHRAPPPTTFSQQLSLPFMPPPIPPYHTRHPLHQPPPVLPPPGFLPPPAPAQRPEVSNPVTNSFFSSGRSSYAEVVGGKFTKEPLPPPLTHPSVNPAMAAALALAAAQHPNGVTAGFSVRQPSTSHPQFQQPYYNLPITSGSNAGYHTGPNTTSCSQSNPSQINPFSHTGQSIPIAPSERSRLLEEFRNARLPYLTLRDLTNHIVEFAQDQYGSRFIQQKLEQASAVDKTAVFREILPHAYNLMVDVFGNYVIQKFFELGTPEQKQILGQRIRGQVLSLSLQMYGCRVIQKAVESVPLDMQITIIRELDGCVIKCVKDQNGNHVVQKCVESVPAEHLQFIVDSFKDHVHSISTHSYGCRVIQRILEHCTPEQTAPILAELHQHTESLVKDQYGNYVIQHVLEHGKTEDKSRIVDLIRGRVAELSVHKFASNVVEKAVANATRAERQALINEVLEDNRELPESASMSNGIRPRSGEFPALSSSSDGGASTDDTGRGSTLCMMMKDQFANYVVQKMLDVAEQPIRKELMNQIRPHLSSLRKYTYGKHIINKMEKYYMKTNQAHLAVGLNSPSPPPLHNGSCSQSDLPQPSSANLNSVRGGSGISGSSTTGGGVVVASSILPPLLTATDMAVRAPKVALNRTSHYYNYHGTQSHYYSSGLHSTNRTNLPHRSKTRESRQSSELNPVNQRLTSKQDDSGVSAADEFDHAEKTETNCDTDQLSTHDEVSLEKDQSSTTSLDAIASEEFTRVNESNSAGDLDATWKRYSSDGSSSPVYAKNGLSEARSSSGRSSIQPGTSLVPSDTALRV</sequence>
<dbReference type="SUPFAM" id="SSF48371">
    <property type="entry name" value="ARM repeat"/>
    <property type="match status" value="1"/>
</dbReference>
<name>A0A504YDE7_FASGI</name>
<feature type="region of interest" description="Disordered" evidence="3">
    <location>
        <begin position="1011"/>
        <end position="1043"/>
    </location>
</feature>
<evidence type="ECO:0000313" key="6">
    <source>
        <dbReference type="Proteomes" id="UP000316759"/>
    </source>
</evidence>
<dbReference type="Pfam" id="PF00806">
    <property type="entry name" value="PUF"/>
    <property type="match status" value="8"/>
</dbReference>
<feature type="compositionally biased region" description="Basic and acidic residues" evidence="3">
    <location>
        <begin position="1572"/>
        <end position="1581"/>
    </location>
</feature>
<feature type="repeat" description="Pumilio" evidence="2">
    <location>
        <begin position="1142"/>
        <end position="1177"/>
    </location>
</feature>
<dbReference type="GO" id="GO:0010608">
    <property type="term" value="P:post-transcriptional regulation of gene expression"/>
    <property type="evidence" value="ECO:0007669"/>
    <property type="project" value="TreeGrafter"/>
</dbReference>
<feature type="region of interest" description="Disordered" evidence="3">
    <location>
        <begin position="1435"/>
        <end position="1477"/>
    </location>
</feature>
<reference evidence="5 6" key="1">
    <citation type="submission" date="2019-04" db="EMBL/GenBank/DDBJ databases">
        <title>Annotation for the trematode Fasciola gigantica.</title>
        <authorList>
            <person name="Choi Y.-J."/>
        </authorList>
    </citation>
    <scope>NUCLEOTIDE SEQUENCE [LARGE SCALE GENOMIC DNA]</scope>
    <source>
        <strain evidence="5">Uganda_cow_1</strain>
    </source>
</reference>
<dbReference type="EMBL" id="SUNJ01014224">
    <property type="protein sequence ID" value="TPP56658.1"/>
    <property type="molecule type" value="Genomic_DNA"/>
</dbReference>
<dbReference type="PANTHER" id="PTHR12537:SF12">
    <property type="entry name" value="MATERNAL PROTEIN PUMILIO"/>
    <property type="match status" value="1"/>
</dbReference>
<feature type="compositionally biased region" description="Gly residues" evidence="3">
    <location>
        <begin position="1468"/>
        <end position="1477"/>
    </location>
</feature>
<accession>A0A504YDE7</accession>
<dbReference type="GO" id="GO:0005737">
    <property type="term" value="C:cytoplasm"/>
    <property type="evidence" value="ECO:0007669"/>
    <property type="project" value="TreeGrafter"/>
</dbReference>
<evidence type="ECO:0000256" key="3">
    <source>
        <dbReference type="SAM" id="MobiDB-lite"/>
    </source>
</evidence>
<feature type="region of interest" description="Disordered" evidence="3">
    <location>
        <begin position="1330"/>
        <end position="1367"/>
    </location>
</feature>
<feature type="compositionally biased region" description="Polar residues" evidence="3">
    <location>
        <begin position="1548"/>
        <end position="1559"/>
    </location>
</feature>
<feature type="compositionally biased region" description="Polar residues" evidence="3">
    <location>
        <begin position="1525"/>
        <end position="1535"/>
    </location>
</feature>
<dbReference type="GO" id="GO:0003730">
    <property type="term" value="F:mRNA 3'-UTR binding"/>
    <property type="evidence" value="ECO:0007669"/>
    <property type="project" value="TreeGrafter"/>
</dbReference>
<comment type="caution">
    <text evidence="5">The sequence shown here is derived from an EMBL/GenBank/DDBJ whole genome shotgun (WGS) entry which is preliminary data.</text>
</comment>
<dbReference type="InterPro" id="IPR001313">
    <property type="entry name" value="Pumilio_RNA-bd_rpt"/>
</dbReference>
<dbReference type="SMART" id="SM00025">
    <property type="entry name" value="Pumilio"/>
    <property type="match status" value="8"/>
</dbReference>
<feature type="repeat" description="Pumilio" evidence="2">
    <location>
        <begin position="1106"/>
        <end position="1141"/>
    </location>
</feature>
<evidence type="ECO:0000256" key="2">
    <source>
        <dbReference type="PROSITE-ProRule" id="PRU00317"/>
    </source>
</evidence>
<dbReference type="PROSITE" id="PS50302">
    <property type="entry name" value="PUM"/>
    <property type="match status" value="8"/>
</dbReference>
<dbReference type="InterPro" id="IPR011989">
    <property type="entry name" value="ARM-like"/>
</dbReference>
<feature type="compositionally biased region" description="Basic and acidic residues" evidence="3">
    <location>
        <begin position="1589"/>
        <end position="1600"/>
    </location>
</feature>
<evidence type="ECO:0000259" key="4">
    <source>
        <dbReference type="PROSITE" id="PS50303"/>
    </source>
</evidence>
<dbReference type="GO" id="GO:0005634">
    <property type="term" value="C:nucleus"/>
    <property type="evidence" value="ECO:0007669"/>
    <property type="project" value="TreeGrafter"/>
</dbReference>
<feature type="region of interest" description="Disordered" evidence="3">
    <location>
        <begin position="1525"/>
        <end position="1604"/>
    </location>
</feature>
<dbReference type="InterPro" id="IPR016024">
    <property type="entry name" value="ARM-type_fold"/>
</dbReference>
<dbReference type="PROSITE" id="PS50303">
    <property type="entry name" value="PUM_HD"/>
    <property type="match status" value="1"/>
</dbReference>
<feature type="compositionally biased region" description="Polar residues" evidence="3">
    <location>
        <begin position="1448"/>
        <end position="1464"/>
    </location>
</feature>
<feature type="domain" description="PUM-HD" evidence="4">
    <location>
        <begin position="1050"/>
        <end position="1425"/>
    </location>
</feature>
<feature type="compositionally biased region" description="Low complexity" evidence="3">
    <location>
        <begin position="1351"/>
        <end position="1367"/>
    </location>
</feature>
<dbReference type="PANTHER" id="PTHR12537">
    <property type="entry name" value="RNA BINDING PROTEIN PUMILIO-RELATED"/>
    <property type="match status" value="1"/>
</dbReference>
<feature type="region of interest" description="Disordered" evidence="3">
    <location>
        <begin position="1627"/>
        <end position="1675"/>
    </location>
</feature>
<feature type="repeat" description="Pumilio" evidence="2">
    <location>
        <begin position="1070"/>
        <end position="1105"/>
    </location>
</feature>
<dbReference type="Proteomes" id="UP000316759">
    <property type="component" value="Unassembled WGS sequence"/>
</dbReference>
<feature type="region of interest" description="Disordered" evidence="3">
    <location>
        <begin position="466"/>
        <end position="490"/>
    </location>
</feature>
<dbReference type="STRING" id="46835.A0A504YDE7"/>
<gene>
    <name evidence="5" type="ORF">FGIG_02912</name>
</gene>
<keyword evidence="1" id="KW-0677">Repeat</keyword>
<dbReference type="InterPro" id="IPR033133">
    <property type="entry name" value="PUM-HD"/>
</dbReference>
<evidence type="ECO:0000256" key="1">
    <source>
        <dbReference type="ARBA" id="ARBA00022737"/>
    </source>
</evidence>
<feature type="repeat" description="Pumilio" evidence="2">
    <location>
        <begin position="1178"/>
        <end position="1213"/>
    </location>
</feature>
<feature type="compositionally biased region" description="Low complexity" evidence="3">
    <location>
        <begin position="1649"/>
        <end position="1659"/>
    </location>
</feature>
<dbReference type="Gene3D" id="1.25.10.10">
    <property type="entry name" value="Leucine-rich Repeat Variant"/>
    <property type="match status" value="1"/>
</dbReference>
<dbReference type="InterPro" id="IPR033712">
    <property type="entry name" value="Pumilio_RNA-bd"/>
</dbReference>
<organism evidence="5 6">
    <name type="scientific">Fasciola gigantica</name>
    <name type="common">Giant liver fluke</name>
    <dbReference type="NCBI Taxonomy" id="46835"/>
    <lineage>
        <taxon>Eukaryota</taxon>
        <taxon>Metazoa</taxon>
        <taxon>Spiralia</taxon>
        <taxon>Lophotrochozoa</taxon>
        <taxon>Platyhelminthes</taxon>
        <taxon>Trematoda</taxon>
        <taxon>Digenea</taxon>
        <taxon>Plagiorchiida</taxon>
        <taxon>Echinostomata</taxon>
        <taxon>Echinostomatoidea</taxon>
        <taxon>Fasciolidae</taxon>
        <taxon>Fasciola</taxon>
    </lineage>
</organism>
<protein>
    <submittedName>
        <fullName evidence="5">Maternal protein pumilio</fullName>
    </submittedName>
</protein>
<dbReference type="CDD" id="cd07920">
    <property type="entry name" value="Pumilio"/>
    <property type="match status" value="1"/>
</dbReference>
<evidence type="ECO:0000313" key="5">
    <source>
        <dbReference type="EMBL" id="TPP56658.1"/>
    </source>
</evidence>
<feature type="repeat" description="Pumilio" evidence="2">
    <location>
        <begin position="1214"/>
        <end position="1249"/>
    </location>
</feature>
<feature type="repeat" description="Pumilio" evidence="2">
    <location>
        <begin position="1286"/>
        <end position="1321"/>
    </location>
</feature>
<keyword evidence="6" id="KW-1185">Reference proteome</keyword>
<proteinExistence type="predicted"/>